<evidence type="ECO:0000313" key="2">
    <source>
        <dbReference type="Proteomes" id="UP001367508"/>
    </source>
</evidence>
<keyword evidence="2" id="KW-1185">Reference proteome</keyword>
<accession>A0AAN9LJ04</accession>
<reference evidence="1 2" key="1">
    <citation type="submission" date="2024-01" db="EMBL/GenBank/DDBJ databases">
        <title>The genomes of 5 underutilized Papilionoideae crops provide insights into root nodulation and disease resistanc.</title>
        <authorList>
            <person name="Jiang F."/>
        </authorList>
    </citation>
    <scope>NUCLEOTIDE SEQUENCE [LARGE SCALE GENOMIC DNA]</scope>
    <source>
        <strain evidence="1">LVBAO_FW01</strain>
        <tissue evidence="1">Leaves</tissue>
    </source>
</reference>
<sequence length="94" mass="10574">MQVKVCEVGEGSKIQSSESSSEIGTKEVYLETVVLVLSQPMACQLQRLPRLVRDHELRERGRGWNRLFSHLTRASAFVLVDAVIFNGSKDIKNT</sequence>
<proteinExistence type="predicted"/>
<name>A0AAN9LJ04_CANGL</name>
<protein>
    <submittedName>
        <fullName evidence="1">Uncharacterized protein</fullName>
    </submittedName>
</protein>
<evidence type="ECO:0000313" key="1">
    <source>
        <dbReference type="EMBL" id="KAK7336900.1"/>
    </source>
</evidence>
<gene>
    <name evidence="1" type="ORF">VNO77_17451</name>
</gene>
<dbReference type="Proteomes" id="UP001367508">
    <property type="component" value="Unassembled WGS sequence"/>
</dbReference>
<comment type="caution">
    <text evidence="1">The sequence shown here is derived from an EMBL/GenBank/DDBJ whole genome shotgun (WGS) entry which is preliminary data.</text>
</comment>
<dbReference type="AlphaFoldDB" id="A0AAN9LJ04"/>
<organism evidence="1 2">
    <name type="scientific">Canavalia gladiata</name>
    <name type="common">Sword bean</name>
    <name type="synonym">Dolichos gladiatus</name>
    <dbReference type="NCBI Taxonomy" id="3824"/>
    <lineage>
        <taxon>Eukaryota</taxon>
        <taxon>Viridiplantae</taxon>
        <taxon>Streptophyta</taxon>
        <taxon>Embryophyta</taxon>
        <taxon>Tracheophyta</taxon>
        <taxon>Spermatophyta</taxon>
        <taxon>Magnoliopsida</taxon>
        <taxon>eudicotyledons</taxon>
        <taxon>Gunneridae</taxon>
        <taxon>Pentapetalae</taxon>
        <taxon>rosids</taxon>
        <taxon>fabids</taxon>
        <taxon>Fabales</taxon>
        <taxon>Fabaceae</taxon>
        <taxon>Papilionoideae</taxon>
        <taxon>50 kb inversion clade</taxon>
        <taxon>NPAAA clade</taxon>
        <taxon>indigoferoid/millettioid clade</taxon>
        <taxon>Phaseoleae</taxon>
        <taxon>Canavalia</taxon>
    </lineage>
</organism>
<dbReference type="EMBL" id="JAYMYQ010000004">
    <property type="protein sequence ID" value="KAK7336900.1"/>
    <property type="molecule type" value="Genomic_DNA"/>
</dbReference>